<evidence type="ECO:0000256" key="6">
    <source>
        <dbReference type="ARBA" id="ARBA00022777"/>
    </source>
</evidence>
<feature type="compositionally biased region" description="Pro residues" evidence="12">
    <location>
        <begin position="636"/>
        <end position="653"/>
    </location>
</feature>
<dbReference type="PROSITE" id="PS50110">
    <property type="entry name" value="RESPONSE_REGULATORY"/>
    <property type="match status" value="1"/>
</dbReference>
<evidence type="ECO:0000259" key="13">
    <source>
        <dbReference type="PROSITE" id="PS50109"/>
    </source>
</evidence>
<dbReference type="InterPro" id="IPR004105">
    <property type="entry name" value="CheA-like_dim"/>
</dbReference>
<comment type="caution">
    <text evidence="17">The sequence shown here is derived from an EMBL/GenBank/DDBJ whole genome shotgun (WGS) entry which is preliminary data.</text>
</comment>
<accession>B7WUC5</accession>
<evidence type="ECO:0000259" key="14">
    <source>
        <dbReference type="PROSITE" id="PS50110"/>
    </source>
</evidence>
<feature type="coiled-coil region" evidence="11">
    <location>
        <begin position="1697"/>
        <end position="1724"/>
    </location>
</feature>
<dbReference type="SMART" id="SM01231">
    <property type="entry name" value="H-kinase_dim"/>
    <property type="match status" value="1"/>
</dbReference>
<feature type="compositionally biased region" description="Low complexity" evidence="12">
    <location>
        <begin position="1041"/>
        <end position="1052"/>
    </location>
</feature>
<evidence type="ECO:0000256" key="10">
    <source>
        <dbReference type="PROSITE-ProRule" id="PRU00169"/>
    </source>
</evidence>
<dbReference type="SMART" id="SM00073">
    <property type="entry name" value="HPT"/>
    <property type="match status" value="3"/>
</dbReference>
<protein>
    <recommendedName>
        <fullName evidence="3">Chemotaxis protein CheA</fullName>
        <ecNumber evidence="2">2.7.13.3</ecNumber>
    </recommendedName>
</protein>
<evidence type="ECO:0000259" key="16">
    <source>
        <dbReference type="PROSITE" id="PS50894"/>
    </source>
</evidence>
<dbReference type="EMBL" id="AAUJ02000001">
    <property type="protein sequence ID" value="EED65609.1"/>
    <property type="molecule type" value="Genomic_DNA"/>
</dbReference>
<comment type="catalytic activity">
    <reaction evidence="1">
        <text>ATP + protein L-histidine = ADP + protein N-phospho-L-histidine.</text>
        <dbReference type="EC" id="2.7.13.3"/>
    </reaction>
</comment>
<feature type="modified residue" description="Phosphohistidine" evidence="9">
    <location>
        <position position="800"/>
    </location>
</feature>
<feature type="domain" description="HPt" evidence="16">
    <location>
        <begin position="1422"/>
        <end position="1524"/>
    </location>
</feature>
<organism evidence="17 18">
    <name type="scientific">Comamonas testosteroni (strain DSM 14576 / KF-1)</name>
    <name type="common">Pseudomonas testosteroni</name>
    <dbReference type="NCBI Taxonomy" id="399795"/>
    <lineage>
        <taxon>Bacteria</taxon>
        <taxon>Pseudomonadati</taxon>
        <taxon>Pseudomonadota</taxon>
        <taxon>Betaproteobacteria</taxon>
        <taxon>Burkholderiales</taxon>
        <taxon>Comamonadaceae</taxon>
        <taxon>Comamonas</taxon>
    </lineage>
</organism>
<evidence type="ECO:0000256" key="7">
    <source>
        <dbReference type="ARBA" id="ARBA00023012"/>
    </source>
</evidence>
<dbReference type="Gene3D" id="1.20.120.160">
    <property type="entry name" value="HPT domain"/>
    <property type="match status" value="3"/>
</dbReference>
<reference evidence="17 18" key="1">
    <citation type="journal article" date="2004" name="Appl. Environ. Microbiol.">
        <title>Mineralization of individual congeners of linear alkylbenzenesulfonate by defined pairs of heterotrophic bacteria.</title>
        <authorList>
            <person name="Schleheck D."/>
            <person name="Knepper T.P."/>
            <person name="Fischer K."/>
            <person name="Cook A.M."/>
        </authorList>
    </citation>
    <scope>NUCLEOTIDE SEQUENCE [LARGE SCALE GENOMIC DNA]</scope>
    <source>
        <strain evidence="18">DSM 14576 / KF-1</strain>
    </source>
</reference>
<dbReference type="GO" id="GO:0000155">
    <property type="term" value="F:phosphorelay sensor kinase activity"/>
    <property type="evidence" value="ECO:0007669"/>
    <property type="project" value="InterPro"/>
</dbReference>
<evidence type="ECO:0000256" key="12">
    <source>
        <dbReference type="SAM" id="MobiDB-lite"/>
    </source>
</evidence>
<dbReference type="eggNOG" id="COG2198">
    <property type="taxonomic scope" value="Bacteria"/>
</dbReference>
<evidence type="ECO:0000256" key="8">
    <source>
        <dbReference type="ARBA" id="ARBA00035100"/>
    </source>
</evidence>
<dbReference type="eggNOG" id="COG0643">
    <property type="taxonomic scope" value="Bacteria"/>
</dbReference>
<feature type="coiled-coil region" evidence="11">
    <location>
        <begin position="1622"/>
        <end position="1656"/>
    </location>
</feature>
<dbReference type="InterPro" id="IPR036890">
    <property type="entry name" value="HATPase_C_sf"/>
</dbReference>
<dbReference type="CDD" id="cd00088">
    <property type="entry name" value="HPT"/>
    <property type="match status" value="2"/>
</dbReference>
<feature type="domain" description="CheW-like" evidence="15">
    <location>
        <begin position="1916"/>
        <end position="2052"/>
    </location>
</feature>
<dbReference type="SUPFAM" id="SSF47226">
    <property type="entry name" value="Histidine-containing phosphotransfer domain, HPT domain"/>
    <property type="match status" value="4"/>
</dbReference>
<evidence type="ECO:0000256" key="3">
    <source>
        <dbReference type="ARBA" id="ARBA00021495"/>
    </source>
</evidence>
<dbReference type="Gene3D" id="2.30.30.40">
    <property type="entry name" value="SH3 Domains"/>
    <property type="match status" value="1"/>
</dbReference>
<feature type="region of interest" description="Disordered" evidence="12">
    <location>
        <begin position="1014"/>
        <end position="1054"/>
    </location>
</feature>
<dbReference type="InterPro" id="IPR011006">
    <property type="entry name" value="CheY-like_superfamily"/>
</dbReference>
<dbReference type="PRINTS" id="PR00344">
    <property type="entry name" value="BCTRLSENSOR"/>
</dbReference>
<dbReference type="Pfam" id="PF26379">
    <property type="entry name" value="FimL_2nd"/>
    <property type="match status" value="1"/>
</dbReference>
<evidence type="ECO:0000313" key="17">
    <source>
        <dbReference type="EMBL" id="EED65609.1"/>
    </source>
</evidence>
<dbReference type="SUPFAM" id="SSF55874">
    <property type="entry name" value="ATPase domain of HSP90 chaperone/DNA topoisomerase II/histidine kinase"/>
    <property type="match status" value="1"/>
</dbReference>
<dbReference type="Gene3D" id="3.30.565.10">
    <property type="entry name" value="Histidine kinase-like ATPase, C-terminal domain"/>
    <property type="match status" value="1"/>
</dbReference>
<dbReference type="InterPro" id="IPR005467">
    <property type="entry name" value="His_kinase_dom"/>
</dbReference>
<dbReference type="SMART" id="SM00260">
    <property type="entry name" value="CheW"/>
    <property type="match status" value="1"/>
</dbReference>
<feature type="region of interest" description="Disordered" evidence="12">
    <location>
        <begin position="716"/>
        <end position="737"/>
    </location>
</feature>
<dbReference type="SMART" id="SM00387">
    <property type="entry name" value="HATPase_c"/>
    <property type="match status" value="1"/>
</dbReference>
<dbReference type="Pfam" id="PF00072">
    <property type="entry name" value="Response_reg"/>
    <property type="match status" value="1"/>
</dbReference>
<dbReference type="InterPro" id="IPR008207">
    <property type="entry name" value="Sig_transdc_His_kin_Hpt_dom"/>
</dbReference>
<keyword evidence="6 17" id="KW-0418">Kinase</keyword>
<dbReference type="CDD" id="cd17546">
    <property type="entry name" value="REC_hyHK_CKI1_RcsC-like"/>
    <property type="match status" value="1"/>
</dbReference>
<dbReference type="Gene3D" id="3.40.50.2300">
    <property type="match status" value="1"/>
</dbReference>
<feature type="domain" description="Histidine kinase" evidence="13">
    <location>
        <begin position="1714"/>
        <end position="1914"/>
    </location>
</feature>
<dbReference type="Pfam" id="PF01627">
    <property type="entry name" value="Hpt"/>
    <property type="match status" value="3"/>
</dbReference>
<feature type="region of interest" description="Disordered" evidence="12">
    <location>
        <begin position="2211"/>
        <end position="2232"/>
    </location>
</feature>
<dbReference type="GO" id="GO:0005737">
    <property type="term" value="C:cytoplasm"/>
    <property type="evidence" value="ECO:0007669"/>
    <property type="project" value="InterPro"/>
</dbReference>
<dbReference type="RefSeq" id="WP_003051519.1">
    <property type="nucleotide sequence ID" value="NZ_AAUJ02000001.1"/>
</dbReference>
<feature type="domain" description="Response regulatory" evidence="14">
    <location>
        <begin position="2091"/>
        <end position="2207"/>
    </location>
</feature>
<feature type="modified residue" description="Phosphohistidine" evidence="9">
    <location>
        <position position="1213"/>
    </location>
</feature>
<keyword evidence="11" id="KW-0175">Coiled coil</keyword>
<evidence type="ECO:0000256" key="4">
    <source>
        <dbReference type="ARBA" id="ARBA00022553"/>
    </source>
</evidence>
<dbReference type="OrthoDB" id="9803176at2"/>
<gene>
    <name evidence="17" type="ORF">CtesDRAFT_PD0555</name>
</gene>
<evidence type="ECO:0000259" key="15">
    <source>
        <dbReference type="PROSITE" id="PS50851"/>
    </source>
</evidence>
<keyword evidence="7" id="KW-0902">Two-component regulatory system</keyword>
<dbReference type="InterPro" id="IPR004358">
    <property type="entry name" value="Sig_transdc_His_kin-like_C"/>
</dbReference>
<dbReference type="InterPro" id="IPR001789">
    <property type="entry name" value="Sig_transdc_resp-reg_receiver"/>
</dbReference>
<dbReference type="FunFam" id="3.30.565.10:FF:000016">
    <property type="entry name" value="Chemotaxis protein CheA, putative"/>
    <property type="match status" value="1"/>
</dbReference>
<keyword evidence="4 10" id="KW-0597">Phosphoprotein</keyword>
<dbReference type="InterPro" id="IPR002545">
    <property type="entry name" value="CheW-lke_dom"/>
</dbReference>
<feature type="modified residue" description="4-aspartylphosphate" evidence="10">
    <location>
        <position position="2140"/>
    </location>
</feature>
<dbReference type="PROSITE" id="PS50894">
    <property type="entry name" value="HPT"/>
    <property type="match status" value="3"/>
</dbReference>
<evidence type="ECO:0000256" key="2">
    <source>
        <dbReference type="ARBA" id="ARBA00012438"/>
    </source>
</evidence>
<dbReference type="PROSITE" id="PS50109">
    <property type="entry name" value="HIS_KIN"/>
    <property type="match status" value="1"/>
</dbReference>
<feature type="modified residue" description="Phosphohistidine" evidence="9">
    <location>
        <position position="1469"/>
    </location>
</feature>
<dbReference type="InterPro" id="IPR003594">
    <property type="entry name" value="HATPase_dom"/>
</dbReference>
<dbReference type="EC" id="2.7.13.3" evidence="2"/>
<feature type="domain" description="HPt" evidence="16">
    <location>
        <begin position="753"/>
        <end position="860"/>
    </location>
</feature>
<keyword evidence="5" id="KW-0808">Transferase</keyword>
<dbReference type="GO" id="GO:0006935">
    <property type="term" value="P:chemotaxis"/>
    <property type="evidence" value="ECO:0007669"/>
    <property type="project" value="InterPro"/>
</dbReference>
<dbReference type="PANTHER" id="PTHR43395:SF8">
    <property type="entry name" value="HISTIDINE KINASE"/>
    <property type="match status" value="1"/>
</dbReference>
<name>B7WUC5_COMTK</name>
<dbReference type="Pfam" id="PF02518">
    <property type="entry name" value="HATPase_c"/>
    <property type="match status" value="1"/>
</dbReference>
<evidence type="ECO:0000256" key="11">
    <source>
        <dbReference type="SAM" id="Coils"/>
    </source>
</evidence>
<comment type="function">
    <text evidence="8">Involved in the transmission of sensory signals from the chemoreceptors to the flagellar motors. CheA is autophosphorylated; it can transfer its phosphate group to either CheB or CheY.</text>
</comment>
<dbReference type="SMART" id="SM00448">
    <property type="entry name" value="REC"/>
    <property type="match status" value="1"/>
</dbReference>
<sequence length="2232" mass="241246">MSVVDDSPIRAAMSATAEQDLGPLAWVLDEVRKSLEAASKAVNRFMRDADAARLSDLEELDTSALRIARQQLHQACGALEMVGVTAPAQVMRSMEAAVNRFVQRPEYCTQEAATTLERTHFALMEFLEAVLAGQQVSAVALFPQYRETQVLAGNDKAHPADLWPAERRAREPRWSGAMPEPLAYGPHARAMLDGVVLRMVKSDDREAAAQMCELCRRFAAAQSEDVAARSFWKIAAAFFDAQARGLITADIYVKRMASRVLMQYASMAKGDSLPPARLLQDLMFFCAQARPREQAGESLKAVHEAYAMEHMPVVDYHVARYGRFDPSVLVQARKRIAAAAETWSAVAGGDRSKIRSMAEQFGLVSESLVKLQPVSHGLARALIRVAETVERIGEPPPAELAMEVATAVLYLQASFMTAGHDDEIQAAQSSVLVQRLDAALHGAQSEPLEIWMEELYRQASDQQTMGSVVGELRITLGEAEKQLDLFFRNPSDTSVLASVPGQMAQMRGVLSVLGFEQAATAMQRMRDTVEHLMLGEVTIENQPRIFEKLGSSLGAMGFLIDMLSYQRNMARKLFVYDEEKDELRIVMGHSRSRGPEAFRPTVDIPMEGVPSAQPAAAAVATAAIPTAAAAIEPSVAAPPPPAELRPAAQPQPQPLQARLTDDEDTPPWAATEPGALPDFEAMPAPVVAEPAVAGSDALADAMAQVFADMQSGRPAADDAVTASHSGQDLAGPSSAAVAATEPLSASAELSAEALDGDDELLSIFLEEAREVVDNGLQALQALADEPGNLSEQTTLRRAFHTLKGSSRMVGLDEFGEAGWAMEQMLNAWLAEQRPMPQAMQQLAQDALKAFAAWARDIESRQAQNWSATAFRAAADAMRLQGERADVALVPRRAERMEPVWGAAEAQAAAAHAHAPVPVPVPVPELPPALAAEVQEWPQEFEAEAAEHGSDALTARSEPAFAMPELDFSLEELPSVPGQESVPEPEAATTDFALPQLDIPDDLLQQLAAPELLDASALPTLESEGEPAPERTEDAAADAVIEAQSSPEQSSSADEVQELDFAAFEAAMRESEQAAIAVQTALEADTAPVETAPVDTASAETASMDTVAELPSAEAVLELEAIEALLDGVPEPVMVEEPLQAAEPEVPATEPSPEQTAEPDDGYRNIDGLRISAALYNVYLNEADDWSERLGEVLQQWLQEPGEAIPDDAIALAHSLAGSSGTVGFKALSELARLLEHALLHLQPQGYASALQIQQCLSASDEVRRLLHQFAAGFLKEALPAVEEALREILDTPIDASALGESVDLEPVDLAGLDEAEWPEVQVLQQPADLKDLPLDFAAELSGEAALPQLCDAGAVEPVEEAVNAAAADPLLDVAPPPAQQPPYSMVPAGGSVEHEAELQRRIDEAIALAVHAGDDEDDIDVLDQVDPDLFPIFEEEAIDLLPKLGAALRRWHGRPALDEARNEVLRALHTIKGSARLAGAMRMGEMAHRLESAVERIDQERPAADAIEPLLSSFDALQASFDVLRMAGEQEPEQPLAQLDDHLAQAALHLGAAETEATPTATAAGAGEKSAAETAQAIQLPAPVVPRAASQQTVRVRAQLLDRLISQTGEVLIARSRVDARLSQARSALHDLTGNLERLRTQLRDIEVQAESQMQSRLALSKDTAAGFDPLEFDRFTRVQELTRMMAESVNDVATVQRNLQRDLAAAEDDLVAQGRQARDLQRDLLRTRMVEFDSFAERLYAVVRQTSKEMGKQVRLNILGGTIEMDRGMLERMMPAFEHLLRNCVAHGIESPEQREALGKPAVGTIEIVLSQERNDVALSVEDDGAGLDLERIRSKALSLKLWTDERPMTLEDAARLIFEPGFTTASEVTGVAGRGIGMDVVRSEVNALGGRIETHTEPGRGSAFRLVLPLTTAVTQVVMLRMGAVSMGVPANLVEIVRRVPVDVLEQSYRRQEFQDGSEVMPFYWAGALWQTSLRSEENLGRTRPVVIVRSASQRVALHVDEVLGNQEVVIKNLGPQLSRLPGLTGMSVLPSGAVVQIYNPVALANVHGEHVRAMLARAEQAAAEGGQQAEAGGVDLLGADAAQTTVPLVLVVDDSITVRRVTQRLLQREGYRVTLAADGLQAMERLQDERPTLVLSDIEMPRMDGFDLLRNIRADQTLEGLPVVMITSRIAQKHREMARDLGANHYLGKPYSDEELLGLIRHYALQRSGPAPERSPLGGPAEEPGVVVE</sequence>
<proteinExistence type="predicted"/>
<dbReference type="InterPro" id="IPR036061">
    <property type="entry name" value="CheW-like_dom_sf"/>
</dbReference>
<dbReference type="PROSITE" id="PS50851">
    <property type="entry name" value="CHEW"/>
    <property type="match status" value="1"/>
</dbReference>
<evidence type="ECO:0000256" key="1">
    <source>
        <dbReference type="ARBA" id="ARBA00000085"/>
    </source>
</evidence>
<evidence type="ECO:0000256" key="9">
    <source>
        <dbReference type="PROSITE-ProRule" id="PRU00110"/>
    </source>
</evidence>
<feature type="region of interest" description="Disordered" evidence="12">
    <location>
        <begin position="634"/>
        <end position="677"/>
    </location>
</feature>
<feature type="domain" description="HPt" evidence="16">
    <location>
        <begin position="1167"/>
        <end position="1269"/>
    </location>
</feature>
<dbReference type="PANTHER" id="PTHR43395">
    <property type="entry name" value="SENSOR HISTIDINE KINASE CHEA"/>
    <property type="match status" value="1"/>
</dbReference>
<dbReference type="InterPro" id="IPR036641">
    <property type="entry name" value="HPT_dom_sf"/>
</dbReference>
<dbReference type="InterPro" id="IPR058661">
    <property type="entry name" value="FimL_2nd"/>
</dbReference>
<dbReference type="InterPro" id="IPR051315">
    <property type="entry name" value="Bact_Chemotaxis_CheA"/>
</dbReference>
<feature type="region of interest" description="Disordered" evidence="12">
    <location>
        <begin position="1140"/>
        <end position="1163"/>
    </location>
</feature>
<dbReference type="Pfam" id="PF01584">
    <property type="entry name" value="CheW"/>
    <property type="match status" value="1"/>
</dbReference>
<dbReference type="SUPFAM" id="SSF50341">
    <property type="entry name" value="CheW-like"/>
    <property type="match status" value="1"/>
</dbReference>
<dbReference type="Proteomes" id="UP000003039">
    <property type="component" value="Unassembled WGS sequence"/>
</dbReference>
<dbReference type="eggNOG" id="COG0745">
    <property type="taxonomic scope" value="Bacteria"/>
</dbReference>
<evidence type="ECO:0000313" key="18">
    <source>
        <dbReference type="Proteomes" id="UP000003039"/>
    </source>
</evidence>
<dbReference type="SUPFAM" id="SSF52172">
    <property type="entry name" value="CheY-like"/>
    <property type="match status" value="1"/>
</dbReference>
<evidence type="ECO:0000256" key="5">
    <source>
        <dbReference type="ARBA" id="ARBA00022679"/>
    </source>
</evidence>